<evidence type="ECO:0000313" key="2">
    <source>
        <dbReference type="EMBL" id="RAK01521.1"/>
    </source>
</evidence>
<keyword evidence="1" id="KW-1133">Transmembrane helix</keyword>
<keyword evidence="5" id="KW-1185">Reference proteome</keyword>
<reference evidence="2 4" key="2">
    <citation type="submission" date="2018-06" db="EMBL/GenBank/DDBJ databases">
        <title>Genomic Encyclopedia of Type Strains, Phase III (KMG-III): the genomes of soil and plant-associated and newly described type strains.</title>
        <authorList>
            <person name="Whitman W."/>
        </authorList>
    </citation>
    <scope>NUCLEOTIDE SEQUENCE [LARGE SCALE GENOMIC DNA]</scope>
    <source>
        <strain evidence="2 4">CGMCC 1.15366</strain>
    </source>
</reference>
<keyword evidence="1" id="KW-0472">Membrane</keyword>
<feature type="transmembrane region" description="Helical" evidence="1">
    <location>
        <begin position="7"/>
        <end position="26"/>
    </location>
</feature>
<reference evidence="3 5" key="1">
    <citation type="journal article" date="2018" name="Front. Microbiol.">
        <title>Genome-Based Analysis Reveals the Taxonomy and Diversity of the Family Idiomarinaceae.</title>
        <authorList>
            <person name="Liu Y."/>
            <person name="Lai Q."/>
            <person name="Shao Z."/>
        </authorList>
    </citation>
    <scope>NUCLEOTIDE SEQUENCE [LARGE SCALE GENOMIC DNA]</scope>
    <source>
        <strain evidence="3 5">CF12-14</strain>
    </source>
</reference>
<evidence type="ECO:0000313" key="5">
    <source>
        <dbReference type="Proteomes" id="UP000287865"/>
    </source>
</evidence>
<dbReference type="EMBL" id="QLMD01000001">
    <property type="protein sequence ID" value="RAK01521.1"/>
    <property type="molecule type" value="Genomic_DNA"/>
</dbReference>
<accession>A0A327X463</accession>
<dbReference type="EMBL" id="PIPK01000001">
    <property type="protein sequence ID" value="RUO28357.1"/>
    <property type="molecule type" value="Genomic_DNA"/>
</dbReference>
<feature type="transmembrane region" description="Helical" evidence="1">
    <location>
        <begin position="88"/>
        <end position="108"/>
    </location>
</feature>
<dbReference type="PROSITE" id="PS51257">
    <property type="entry name" value="PROKAR_LIPOPROTEIN"/>
    <property type="match status" value="1"/>
</dbReference>
<comment type="caution">
    <text evidence="2">The sequence shown here is derived from an EMBL/GenBank/DDBJ whole genome shotgun (WGS) entry which is preliminary data.</text>
</comment>
<proteinExistence type="predicted"/>
<evidence type="ECO:0000313" key="3">
    <source>
        <dbReference type="EMBL" id="RUO28357.1"/>
    </source>
</evidence>
<dbReference type="AlphaFoldDB" id="A0A327X463"/>
<feature type="transmembrane region" description="Helical" evidence="1">
    <location>
        <begin position="46"/>
        <end position="67"/>
    </location>
</feature>
<organism evidence="2 4">
    <name type="scientific">Aliidiomarina maris</name>
    <dbReference type="NCBI Taxonomy" id="531312"/>
    <lineage>
        <taxon>Bacteria</taxon>
        <taxon>Pseudomonadati</taxon>
        <taxon>Pseudomonadota</taxon>
        <taxon>Gammaproteobacteria</taxon>
        <taxon>Alteromonadales</taxon>
        <taxon>Idiomarinaceae</taxon>
        <taxon>Aliidiomarina</taxon>
    </lineage>
</organism>
<dbReference type="RefSeq" id="WP_111568012.1">
    <property type="nucleotide sequence ID" value="NZ_PIPK01000001.1"/>
</dbReference>
<name>A0A327X463_9GAMM</name>
<evidence type="ECO:0000313" key="4">
    <source>
        <dbReference type="Proteomes" id="UP000249203"/>
    </source>
</evidence>
<protein>
    <submittedName>
        <fullName evidence="2">Uncharacterized protein</fullName>
    </submittedName>
</protein>
<sequence length="112" mass="12386">MSFKPHPLHLVLGFTLWFVYFNFVYGGMSVGCSFSDARDSTNPLNWINLFVLGATVVFTLAFSWAAWKCHQVTPAEPIQARFFARLSAVLYAMAAFSTLVVGAAALIYPPCL</sequence>
<dbReference type="Proteomes" id="UP000287865">
    <property type="component" value="Unassembled WGS sequence"/>
</dbReference>
<gene>
    <name evidence="2" type="ORF">B0I24_101144</name>
    <name evidence="3" type="ORF">CWE07_00695</name>
</gene>
<evidence type="ECO:0000256" key="1">
    <source>
        <dbReference type="SAM" id="Phobius"/>
    </source>
</evidence>
<keyword evidence="1" id="KW-0812">Transmembrane</keyword>
<dbReference type="OrthoDB" id="8549814at2"/>
<dbReference type="Proteomes" id="UP000249203">
    <property type="component" value="Unassembled WGS sequence"/>
</dbReference>